<evidence type="ECO:0000256" key="3">
    <source>
        <dbReference type="ARBA" id="ARBA00023125"/>
    </source>
</evidence>
<dbReference type="GO" id="GO:0005634">
    <property type="term" value="C:nucleus"/>
    <property type="evidence" value="ECO:0007669"/>
    <property type="project" value="UniProtKB-SubCell"/>
</dbReference>
<dbReference type="EMBL" id="CACSLK010027624">
    <property type="protein sequence ID" value="CAA0826468.1"/>
    <property type="molecule type" value="Genomic_DNA"/>
</dbReference>
<evidence type="ECO:0000259" key="6">
    <source>
        <dbReference type="PROSITE" id="PS50888"/>
    </source>
</evidence>
<keyword evidence="8" id="KW-1185">Reference proteome</keyword>
<comment type="caution">
    <text evidence="7">The sequence shown here is derived from an EMBL/GenBank/DDBJ whole genome shotgun (WGS) entry which is preliminary data.</text>
</comment>
<evidence type="ECO:0000256" key="1">
    <source>
        <dbReference type="ARBA" id="ARBA00004123"/>
    </source>
</evidence>
<evidence type="ECO:0000313" key="7">
    <source>
        <dbReference type="EMBL" id="CAA0826468.1"/>
    </source>
</evidence>
<dbReference type="AlphaFoldDB" id="A0A9N7N7G7"/>
<dbReference type="PANTHER" id="PTHR16223:SF335">
    <property type="entry name" value="TRANSCRIPTION FACTOR BHLH113"/>
    <property type="match status" value="1"/>
</dbReference>
<dbReference type="InterPro" id="IPR011598">
    <property type="entry name" value="bHLH_dom"/>
</dbReference>
<dbReference type="Proteomes" id="UP001153555">
    <property type="component" value="Unassembled WGS sequence"/>
</dbReference>
<dbReference type="PANTHER" id="PTHR16223">
    <property type="entry name" value="TRANSCRIPTION FACTOR BHLH83-RELATED"/>
    <property type="match status" value="1"/>
</dbReference>
<keyword evidence="5" id="KW-0539">Nucleus</keyword>
<name>A0A9N7N7G7_STRHE</name>
<evidence type="ECO:0000313" key="8">
    <source>
        <dbReference type="Proteomes" id="UP001153555"/>
    </source>
</evidence>
<keyword evidence="2" id="KW-0805">Transcription regulation</keyword>
<gene>
    <name evidence="7" type="ORF">SHERM_01672</name>
</gene>
<evidence type="ECO:0000256" key="5">
    <source>
        <dbReference type="ARBA" id="ARBA00023242"/>
    </source>
</evidence>
<reference evidence="7" key="1">
    <citation type="submission" date="2019-12" db="EMBL/GenBank/DDBJ databases">
        <authorList>
            <person name="Scholes J."/>
        </authorList>
    </citation>
    <scope>NUCLEOTIDE SEQUENCE</scope>
</reference>
<dbReference type="GO" id="GO:0046983">
    <property type="term" value="F:protein dimerization activity"/>
    <property type="evidence" value="ECO:0007669"/>
    <property type="project" value="InterPro"/>
</dbReference>
<evidence type="ECO:0000256" key="2">
    <source>
        <dbReference type="ARBA" id="ARBA00023015"/>
    </source>
</evidence>
<feature type="domain" description="BHLH" evidence="6">
    <location>
        <begin position="81"/>
        <end position="130"/>
    </location>
</feature>
<comment type="subcellular location">
    <subcellularLocation>
        <location evidence="1">Nucleus</location>
    </subcellularLocation>
</comment>
<dbReference type="GO" id="GO:0000981">
    <property type="term" value="F:DNA-binding transcription factor activity, RNA polymerase II-specific"/>
    <property type="evidence" value="ECO:0007669"/>
    <property type="project" value="TreeGrafter"/>
</dbReference>
<dbReference type="CDD" id="cd11393">
    <property type="entry name" value="bHLH_AtbHLH_like"/>
    <property type="match status" value="1"/>
</dbReference>
<keyword evidence="3" id="KW-0238">DNA-binding</keyword>
<dbReference type="InterPro" id="IPR036638">
    <property type="entry name" value="HLH_DNA-bd_sf"/>
</dbReference>
<organism evidence="7 8">
    <name type="scientific">Striga hermonthica</name>
    <name type="common">Purple witchweed</name>
    <name type="synonym">Buchnera hermonthica</name>
    <dbReference type="NCBI Taxonomy" id="68872"/>
    <lineage>
        <taxon>Eukaryota</taxon>
        <taxon>Viridiplantae</taxon>
        <taxon>Streptophyta</taxon>
        <taxon>Embryophyta</taxon>
        <taxon>Tracheophyta</taxon>
        <taxon>Spermatophyta</taxon>
        <taxon>Magnoliopsida</taxon>
        <taxon>eudicotyledons</taxon>
        <taxon>Gunneridae</taxon>
        <taxon>Pentapetalae</taxon>
        <taxon>asterids</taxon>
        <taxon>lamiids</taxon>
        <taxon>Lamiales</taxon>
        <taxon>Orobanchaceae</taxon>
        <taxon>Buchnereae</taxon>
        <taxon>Striga</taxon>
    </lineage>
</organism>
<sequence>MAGNSGGFEPDDPLVPGGSYSELLFGDDISGLQTNGFFGFTKTDDDEKNISNSNPKMLCFGDYAKQSSPVKMAAAEGSKKTGRKVGPACNVAKKEKLGDRITALQQLVSPFGKTDTASVLHEASGYIRFLHDQVQVLCSPYLQRLPTTIEEPPHPENGDLKEWETKKKSYLRSRGLCLVPVELTLHVAEESINGADLWSSAAVVDSVLTG</sequence>
<protein>
    <submittedName>
        <fullName evidence="7">Transcription factor bHLH113</fullName>
    </submittedName>
</protein>
<dbReference type="GO" id="GO:0000978">
    <property type="term" value="F:RNA polymerase II cis-regulatory region sequence-specific DNA binding"/>
    <property type="evidence" value="ECO:0007669"/>
    <property type="project" value="TreeGrafter"/>
</dbReference>
<keyword evidence="4" id="KW-0804">Transcription</keyword>
<dbReference type="InterPro" id="IPR045843">
    <property type="entry name" value="IND-like"/>
</dbReference>
<proteinExistence type="predicted"/>
<evidence type="ECO:0000256" key="4">
    <source>
        <dbReference type="ARBA" id="ARBA00023163"/>
    </source>
</evidence>
<dbReference type="OrthoDB" id="1075457at2759"/>
<dbReference type="SUPFAM" id="SSF47459">
    <property type="entry name" value="HLH, helix-loop-helix DNA-binding domain"/>
    <property type="match status" value="1"/>
</dbReference>
<dbReference type="PROSITE" id="PS50888">
    <property type="entry name" value="BHLH"/>
    <property type="match status" value="1"/>
</dbReference>
<accession>A0A9N7N7G7</accession>
<dbReference type="InterPro" id="IPR045239">
    <property type="entry name" value="bHLH95_bHLH"/>
</dbReference>